<dbReference type="STRING" id="1173701.A0A066XMU1"/>
<dbReference type="OrthoDB" id="1911848at2759"/>
<feature type="domain" description="Protein kinase" evidence="1">
    <location>
        <begin position="273"/>
        <end position="624"/>
    </location>
</feature>
<proteinExistence type="predicted"/>
<dbReference type="Proteomes" id="UP000027238">
    <property type="component" value="Unassembled WGS sequence"/>
</dbReference>
<dbReference type="HOGENOM" id="CLU_017444_1_0_1"/>
<evidence type="ECO:0000313" key="3">
    <source>
        <dbReference type="Proteomes" id="UP000027238"/>
    </source>
</evidence>
<dbReference type="PANTHER" id="PTHR37542:SF1">
    <property type="entry name" value="PRION-INHIBITION AND PROPAGATION HELO DOMAIN-CONTAINING PROTEIN"/>
    <property type="match status" value="1"/>
</dbReference>
<protein>
    <recommendedName>
        <fullName evidence="1">Protein kinase domain-containing protein</fullName>
    </recommendedName>
</protein>
<dbReference type="AlphaFoldDB" id="A0A066XMU1"/>
<dbReference type="OMA" id="NLEEYRF"/>
<dbReference type="Gene3D" id="1.10.510.10">
    <property type="entry name" value="Transferase(Phosphotransferase) domain 1"/>
    <property type="match status" value="1"/>
</dbReference>
<dbReference type="Gene3D" id="1.20.120.1020">
    <property type="entry name" value="Prion-inhibition and propagation, HeLo domain"/>
    <property type="match status" value="1"/>
</dbReference>
<dbReference type="InterPro" id="IPR011009">
    <property type="entry name" value="Kinase-like_dom_sf"/>
</dbReference>
<dbReference type="SUPFAM" id="SSF56112">
    <property type="entry name" value="Protein kinase-like (PK-like)"/>
    <property type="match status" value="1"/>
</dbReference>
<comment type="caution">
    <text evidence="2">The sequence shown here is derived from an EMBL/GenBank/DDBJ whole genome shotgun (WGS) entry which is preliminary data.</text>
</comment>
<dbReference type="InterPro" id="IPR038305">
    <property type="entry name" value="HeLo_sf"/>
</dbReference>
<keyword evidence="3" id="KW-1185">Reference proteome</keyword>
<dbReference type="EMBL" id="JMSE01000380">
    <property type="protein sequence ID" value="KDN70192.1"/>
    <property type="molecule type" value="Genomic_DNA"/>
</dbReference>
<reference evidence="3" key="1">
    <citation type="journal article" date="2014" name="Genome Announc.">
        <title>Draft genome sequence of Colletotrichum sublineola, a destructive pathogen of cultivated sorghum.</title>
        <authorList>
            <person name="Baroncelli R."/>
            <person name="Sanz-Martin J.M."/>
            <person name="Rech G.E."/>
            <person name="Sukno S.A."/>
            <person name="Thon M.R."/>
        </authorList>
    </citation>
    <scope>NUCLEOTIDE SEQUENCE [LARGE SCALE GENOMIC DNA]</scope>
    <source>
        <strain evidence="3">TX430BB</strain>
    </source>
</reference>
<dbReference type="InterPro" id="IPR000719">
    <property type="entry name" value="Prot_kinase_dom"/>
</dbReference>
<sequence length="637" mass="72474">MEAVGLGIGAVSLLFQIFSGCIKGYELLSEARGLEKSYQYIRVKFKTEQCRLLDWAQVVELSEDDSTLTINQGSRPIILQVLDEQYRLMFRFGRLDNRLRPLSQPFLYEDATANDSEDDASVAADMEKTETLQARFPNKTLLLEKSLKFFERTSKYPTRLRWAISDKATFEDILEKLTHLNDYLTEFLSSQQLQTLSMQQMQTNYHIMHLNDKIDDLCEIVKAGLLVSGSAHQQTAREPLHATTKSLVMKPVSYVASRPGSVMTPLANLAQVKGLMSAINQGALNDTLRQDLNLNNPEFKFRSIKIKATEIQPIDAGNQLISQRCPAWYIPSFESWRRVWIEWKSAEPRQHHMGIRRSDSMVVSRFEALVKLLREDAYTAQFRALKCLGYYVEDVSATETRLGLVFENPQGVDSSALPVSLLELLNKRPKPSLSARLQLIKILTDCVERLHAVDWLHKGLRSENILFFNHAESRIDYQRPFLSGFDYSRPESADFMSEVPPHIGSEDLYRHPAVQGSPRDDAHGFGFKKHHDIYSLGIMMLEIIYWAPIEIVLGFNEKQIGLPSETARVKGILLNGRFADDVRGYIGDAVSEAVMSCLMCPSPSQVPMFGAHSAENGARLQEWFFIAVIQKLRELRI</sequence>
<name>A0A066XMU1_COLSU</name>
<dbReference type="PROSITE" id="PS50011">
    <property type="entry name" value="PROTEIN_KINASE_DOM"/>
    <property type="match status" value="1"/>
</dbReference>
<dbReference type="Pfam" id="PF14479">
    <property type="entry name" value="HeLo"/>
    <property type="match status" value="1"/>
</dbReference>
<evidence type="ECO:0000313" key="2">
    <source>
        <dbReference type="EMBL" id="KDN70192.1"/>
    </source>
</evidence>
<evidence type="ECO:0000259" key="1">
    <source>
        <dbReference type="PROSITE" id="PS50011"/>
    </source>
</evidence>
<dbReference type="eggNOG" id="ENOG502RXKN">
    <property type="taxonomic scope" value="Eukaryota"/>
</dbReference>
<dbReference type="InterPro" id="IPR029498">
    <property type="entry name" value="HeLo_dom"/>
</dbReference>
<dbReference type="GO" id="GO:0005524">
    <property type="term" value="F:ATP binding"/>
    <property type="evidence" value="ECO:0007669"/>
    <property type="project" value="InterPro"/>
</dbReference>
<organism evidence="2 3">
    <name type="scientific">Colletotrichum sublineola</name>
    <name type="common">Sorghum anthracnose fungus</name>
    <dbReference type="NCBI Taxonomy" id="1173701"/>
    <lineage>
        <taxon>Eukaryota</taxon>
        <taxon>Fungi</taxon>
        <taxon>Dikarya</taxon>
        <taxon>Ascomycota</taxon>
        <taxon>Pezizomycotina</taxon>
        <taxon>Sordariomycetes</taxon>
        <taxon>Hypocreomycetidae</taxon>
        <taxon>Glomerellales</taxon>
        <taxon>Glomerellaceae</taxon>
        <taxon>Colletotrichum</taxon>
        <taxon>Colletotrichum graminicola species complex</taxon>
    </lineage>
</organism>
<dbReference type="PANTHER" id="PTHR37542">
    <property type="entry name" value="HELO DOMAIN-CONTAINING PROTEIN-RELATED"/>
    <property type="match status" value="1"/>
</dbReference>
<dbReference type="GO" id="GO:0004672">
    <property type="term" value="F:protein kinase activity"/>
    <property type="evidence" value="ECO:0007669"/>
    <property type="project" value="InterPro"/>
</dbReference>
<accession>A0A066XMU1</accession>
<gene>
    <name evidence="2" type="ORF">CSUB01_07855</name>
</gene>